<evidence type="ECO:0000256" key="5">
    <source>
        <dbReference type="ARBA" id="ARBA00022989"/>
    </source>
</evidence>
<keyword evidence="6 7" id="KW-0472">Membrane</keyword>
<dbReference type="SUPFAM" id="SSF50182">
    <property type="entry name" value="Sm-like ribonucleoproteins"/>
    <property type="match status" value="1"/>
</dbReference>
<dbReference type="Pfam" id="PF00924">
    <property type="entry name" value="MS_channel_2nd"/>
    <property type="match status" value="1"/>
</dbReference>
<evidence type="ECO:0000256" key="6">
    <source>
        <dbReference type="ARBA" id="ARBA00023136"/>
    </source>
</evidence>
<name>A0A951PK40_9CYAN</name>
<dbReference type="Gene3D" id="2.30.30.60">
    <property type="match status" value="1"/>
</dbReference>
<evidence type="ECO:0000313" key="12">
    <source>
        <dbReference type="Proteomes" id="UP000753908"/>
    </source>
</evidence>
<dbReference type="AlphaFoldDB" id="A0A951PK40"/>
<feature type="domain" description="Mechanosensitive ion channel transmembrane helices 2/3" evidence="10">
    <location>
        <begin position="323"/>
        <end position="363"/>
    </location>
</feature>
<evidence type="ECO:0000256" key="4">
    <source>
        <dbReference type="ARBA" id="ARBA00022692"/>
    </source>
</evidence>
<keyword evidence="5 7" id="KW-1133">Transmembrane helix</keyword>
<comment type="similarity">
    <text evidence="2">Belongs to the MscS (TC 1.A.23) family.</text>
</comment>
<reference evidence="11" key="1">
    <citation type="submission" date="2021-05" db="EMBL/GenBank/DDBJ databases">
        <authorList>
            <person name="Pietrasiak N."/>
            <person name="Ward R."/>
            <person name="Stajich J.E."/>
            <person name="Kurbessoian T."/>
        </authorList>
    </citation>
    <scope>NUCLEOTIDE SEQUENCE</scope>
    <source>
        <strain evidence="11">CPER-KK1</strain>
    </source>
</reference>
<keyword evidence="4 7" id="KW-0812">Transmembrane</keyword>
<evidence type="ECO:0000259" key="10">
    <source>
        <dbReference type="Pfam" id="PF21088"/>
    </source>
</evidence>
<dbReference type="InterPro" id="IPR011066">
    <property type="entry name" value="MscS_channel_C_sf"/>
</dbReference>
<dbReference type="Gene3D" id="3.30.70.100">
    <property type="match status" value="1"/>
</dbReference>
<keyword evidence="3" id="KW-1003">Cell membrane</keyword>
<feature type="domain" description="Mechanosensitive ion channel MscS" evidence="8">
    <location>
        <begin position="365"/>
        <end position="428"/>
    </location>
</feature>
<evidence type="ECO:0000256" key="3">
    <source>
        <dbReference type="ARBA" id="ARBA00022475"/>
    </source>
</evidence>
<dbReference type="Proteomes" id="UP000753908">
    <property type="component" value="Unassembled WGS sequence"/>
</dbReference>
<evidence type="ECO:0000256" key="7">
    <source>
        <dbReference type="SAM" id="Phobius"/>
    </source>
</evidence>
<dbReference type="SUPFAM" id="SSF82689">
    <property type="entry name" value="Mechanosensitive channel protein MscS (YggB), C-terminal domain"/>
    <property type="match status" value="1"/>
</dbReference>
<accession>A0A951PK40</accession>
<evidence type="ECO:0000313" key="11">
    <source>
        <dbReference type="EMBL" id="MBW4544609.1"/>
    </source>
</evidence>
<dbReference type="InterPro" id="IPR023408">
    <property type="entry name" value="MscS_beta-dom_sf"/>
</dbReference>
<reference evidence="11" key="2">
    <citation type="journal article" date="2022" name="Microbiol. Resour. Announc.">
        <title>Metagenome Sequencing to Explore Phylogenomics of Terrestrial Cyanobacteria.</title>
        <authorList>
            <person name="Ward R.D."/>
            <person name="Stajich J.E."/>
            <person name="Johansen J.R."/>
            <person name="Huntemann M."/>
            <person name="Clum A."/>
            <person name="Foster B."/>
            <person name="Foster B."/>
            <person name="Roux S."/>
            <person name="Palaniappan K."/>
            <person name="Varghese N."/>
            <person name="Mukherjee S."/>
            <person name="Reddy T.B.K."/>
            <person name="Daum C."/>
            <person name="Copeland A."/>
            <person name="Chen I.A."/>
            <person name="Ivanova N.N."/>
            <person name="Kyrpides N.C."/>
            <person name="Shapiro N."/>
            <person name="Eloe-Fadrosh E.A."/>
            <person name="Pietrasiak N."/>
        </authorList>
    </citation>
    <scope>NUCLEOTIDE SEQUENCE</scope>
    <source>
        <strain evidence="11">CPER-KK1</strain>
    </source>
</reference>
<dbReference type="EMBL" id="JAHHIF010000009">
    <property type="protein sequence ID" value="MBW4544609.1"/>
    <property type="molecule type" value="Genomic_DNA"/>
</dbReference>
<gene>
    <name evidence="11" type="ORF">KME25_09210</name>
</gene>
<feature type="transmembrane region" description="Helical" evidence="7">
    <location>
        <begin position="347"/>
        <end position="366"/>
    </location>
</feature>
<comment type="subcellular location">
    <subcellularLocation>
        <location evidence="1">Cell membrane</location>
        <topology evidence="1">Multi-pass membrane protein</topology>
    </subcellularLocation>
</comment>
<evidence type="ECO:0000256" key="1">
    <source>
        <dbReference type="ARBA" id="ARBA00004651"/>
    </source>
</evidence>
<dbReference type="Pfam" id="PF21088">
    <property type="entry name" value="MS_channel_1st"/>
    <property type="match status" value="1"/>
</dbReference>
<feature type="transmembrane region" description="Helical" evidence="7">
    <location>
        <begin position="230"/>
        <end position="250"/>
    </location>
</feature>
<dbReference type="InterPro" id="IPR011014">
    <property type="entry name" value="MscS_channel_TM-2"/>
</dbReference>
<comment type="caution">
    <text evidence="11">The sequence shown here is derived from an EMBL/GenBank/DDBJ whole genome shotgun (WGS) entry which is preliminary data.</text>
</comment>
<dbReference type="FunFam" id="2.30.30.60:FF:000001">
    <property type="entry name" value="MscS Mechanosensitive ion channel"/>
    <property type="match status" value="1"/>
</dbReference>
<dbReference type="PANTHER" id="PTHR30460:SF0">
    <property type="entry name" value="MODERATE CONDUCTANCE MECHANOSENSITIVE CHANNEL YBIO"/>
    <property type="match status" value="1"/>
</dbReference>
<feature type="transmembrane region" description="Helical" evidence="7">
    <location>
        <begin position="169"/>
        <end position="189"/>
    </location>
</feature>
<feature type="transmembrane region" description="Helical" evidence="7">
    <location>
        <begin position="256"/>
        <end position="280"/>
    </location>
</feature>
<evidence type="ECO:0000259" key="9">
    <source>
        <dbReference type="Pfam" id="PF21082"/>
    </source>
</evidence>
<dbReference type="InterPro" id="IPR045276">
    <property type="entry name" value="YbiO_bact"/>
</dbReference>
<dbReference type="PROSITE" id="PS51257">
    <property type="entry name" value="PROKAR_LIPOPROTEIN"/>
    <property type="match status" value="1"/>
</dbReference>
<dbReference type="InterPro" id="IPR006685">
    <property type="entry name" value="MscS_channel_2nd"/>
</dbReference>
<dbReference type="GO" id="GO:0005886">
    <property type="term" value="C:plasma membrane"/>
    <property type="evidence" value="ECO:0007669"/>
    <property type="project" value="UniProtKB-SubCell"/>
</dbReference>
<feature type="transmembrane region" description="Helical" evidence="7">
    <location>
        <begin position="318"/>
        <end position="341"/>
    </location>
</feature>
<dbReference type="PANTHER" id="PTHR30460">
    <property type="entry name" value="MODERATE CONDUCTANCE MECHANOSENSITIVE CHANNEL YBIO"/>
    <property type="match status" value="1"/>
</dbReference>
<organism evidence="11 12">
    <name type="scientific">Symplocastrum torsivum CPER-KK1</name>
    <dbReference type="NCBI Taxonomy" id="450513"/>
    <lineage>
        <taxon>Bacteria</taxon>
        <taxon>Bacillati</taxon>
        <taxon>Cyanobacteriota</taxon>
        <taxon>Cyanophyceae</taxon>
        <taxon>Oscillatoriophycideae</taxon>
        <taxon>Oscillatoriales</taxon>
        <taxon>Microcoleaceae</taxon>
        <taxon>Symplocastrum</taxon>
    </lineage>
</organism>
<evidence type="ECO:0000259" key="8">
    <source>
        <dbReference type="Pfam" id="PF00924"/>
    </source>
</evidence>
<feature type="domain" description="Mechanosensitive ion channel MscS C-terminal" evidence="9">
    <location>
        <begin position="435"/>
        <end position="522"/>
    </location>
</feature>
<sequence>MFKIRFLSWTIAGAIAFTGCAVLPVKAQLPSIQDLNLQTPNLLNQDQNNQVVPGCIRLDGRCLFEIASPKSDLNSRIEDIDQRLSDISSTYFKNDSAQLQVRQETEGEIPDIYVSVGDRQVRLMSVTDQDANLKGVDIDTRAEELVQELEEGLRRAKQERQSEFLTRQAGVAAGTGVAMAVAILAISYWERRSKRSKDQLAPSESSPTQPISTQLTQQQQWNVKEVQHRFFQLAQAGILVGGTLFILGLFPYTRMIQILIITGLRFPLRIGIVGLATYMVTRLSYALIDRFSSVLASNYLLTPESNRRVQLRVSTVSGVAKSIVTVTWIAVGTLVALSVIGVNIGPLLAGAGLIGVAVSLASQSLIKDAINGFFIILEDQYAVGDVINVANVGGLVENMNLRITQLRDAEGRLITIPNSEIKIIANLSSNWSRADLNIPVAYHTDVDKALALINNVAQEMTRDGHWREQILDKPEVLGVDDFGSRGVTIRVWIKTQPLKQWEVAREFRRRLKGALDEAGISIPLPQQEVWFNNTLPLQSSRDGRGVHSQK</sequence>
<proteinExistence type="inferred from homology"/>
<evidence type="ECO:0000256" key="2">
    <source>
        <dbReference type="ARBA" id="ARBA00008017"/>
    </source>
</evidence>
<dbReference type="FunFam" id="3.30.70.100:FF:000018">
    <property type="entry name" value="MscS mechanosensitive ion channel"/>
    <property type="match status" value="1"/>
</dbReference>
<dbReference type="SUPFAM" id="SSF82861">
    <property type="entry name" value="Mechanosensitive channel protein MscS (YggB), transmembrane region"/>
    <property type="match status" value="1"/>
</dbReference>
<dbReference type="Gene3D" id="1.10.287.1260">
    <property type="match status" value="1"/>
</dbReference>
<dbReference type="InterPro" id="IPR010920">
    <property type="entry name" value="LSM_dom_sf"/>
</dbReference>
<dbReference type="InterPro" id="IPR049142">
    <property type="entry name" value="MS_channel_1st"/>
</dbReference>
<dbReference type="InterPro" id="IPR049278">
    <property type="entry name" value="MS_channel_C"/>
</dbReference>
<dbReference type="Pfam" id="PF21082">
    <property type="entry name" value="MS_channel_3rd"/>
    <property type="match status" value="1"/>
</dbReference>
<dbReference type="GO" id="GO:0008381">
    <property type="term" value="F:mechanosensitive monoatomic ion channel activity"/>
    <property type="evidence" value="ECO:0007669"/>
    <property type="project" value="InterPro"/>
</dbReference>
<protein>
    <submittedName>
        <fullName evidence="11">Mechanosensitive ion channel family protein</fullName>
    </submittedName>
</protein>